<organism evidence="1 2">
    <name type="scientific">Catharanthus roseus</name>
    <name type="common">Madagascar periwinkle</name>
    <name type="synonym">Vinca rosea</name>
    <dbReference type="NCBI Taxonomy" id="4058"/>
    <lineage>
        <taxon>Eukaryota</taxon>
        <taxon>Viridiplantae</taxon>
        <taxon>Streptophyta</taxon>
        <taxon>Embryophyta</taxon>
        <taxon>Tracheophyta</taxon>
        <taxon>Spermatophyta</taxon>
        <taxon>Magnoliopsida</taxon>
        <taxon>eudicotyledons</taxon>
        <taxon>Gunneridae</taxon>
        <taxon>Pentapetalae</taxon>
        <taxon>asterids</taxon>
        <taxon>lamiids</taxon>
        <taxon>Gentianales</taxon>
        <taxon>Apocynaceae</taxon>
        <taxon>Rauvolfioideae</taxon>
        <taxon>Vinceae</taxon>
        <taxon>Catharanthinae</taxon>
        <taxon>Catharanthus</taxon>
    </lineage>
</organism>
<accession>A0ACC0BI88</accession>
<name>A0ACC0BI88_CATRO</name>
<evidence type="ECO:0000313" key="2">
    <source>
        <dbReference type="Proteomes" id="UP001060085"/>
    </source>
</evidence>
<keyword evidence="2" id="KW-1185">Reference proteome</keyword>
<gene>
    <name evidence="1" type="ORF">M9H77_12676</name>
</gene>
<reference evidence="2" key="1">
    <citation type="journal article" date="2023" name="Nat. Plants">
        <title>Single-cell RNA sequencing provides a high-resolution roadmap for understanding the multicellular compartmentation of specialized metabolism.</title>
        <authorList>
            <person name="Sun S."/>
            <person name="Shen X."/>
            <person name="Li Y."/>
            <person name="Li Y."/>
            <person name="Wang S."/>
            <person name="Li R."/>
            <person name="Zhang H."/>
            <person name="Shen G."/>
            <person name="Guo B."/>
            <person name="Wei J."/>
            <person name="Xu J."/>
            <person name="St-Pierre B."/>
            <person name="Chen S."/>
            <person name="Sun C."/>
        </authorList>
    </citation>
    <scope>NUCLEOTIDE SEQUENCE [LARGE SCALE GENOMIC DNA]</scope>
</reference>
<proteinExistence type="predicted"/>
<protein>
    <submittedName>
        <fullName evidence="1">Uncharacterized protein</fullName>
    </submittedName>
</protein>
<dbReference type="Proteomes" id="UP001060085">
    <property type="component" value="Linkage Group LG03"/>
</dbReference>
<sequence>MKLAKLWTVLLRLNLCRTKEGKVRHVVPAFFGPQRRKLRTRKSTQDPVTIDIAEKGGLSQGKGVEFVGTESIDKENAKSASLEQQDAYDPISEDEIDKRSLKLSNLRRSKLMQKKKWTLGKMLEKEKENKEEEEVEKEKENEREKKNAEVGKEVEVEKERNEKKIEQKEEERIEIEKGEVAEKQKDLASAPQESESNK</sequence>
<evidence type="ECO:0000313" key="1">
    <source>
        <dbReference type="EMBL" id="KAI5672312.1"/>
    </source>
</evidence>
<dbReference type="EMBL" id="CM044703">
    <property type="protein sequence ID" value="KAI5672312.1"/>
    <property type="molecule type" value="Genomic_DNA"/>
</dbReference>
<comment type="caution">
    <text evidence="1">The sequence shown here is derived from an EMBL/GenBank/DDBJ whole genome shotgun (WGS) entry which is preliminary data.</text>
</comment>